<proteinExistence type="inferred from homology"/>
<keyword evidence="2" id="KW-0805">Transcription regulation</keyword>
<dbReference type="CDD" id="cd00093">
    <property type="entry name" value="HTH_XRE"/>
    <property type="match status" value="1"/>
</dbReference>
<dbReference type="Proteomes" id="UP000040841">
    <property type="component" value="Unassembled WGS sequence"/>
</dbReference>
<sequence>MKNDWHPAEVIAAIRKKGSTLSALSRRAGLSGSTLGNALNRRWPKGERIIADYLGVEACVIWPSRYKDNNQKTKD</sequence>
<evidence type="ECO:0000256" key="4">
    <source>
        <dbReference type="ARBA" id="ARBA00023163"/>
    </source>
</evidence>
<evidence type="ECO:0000256" key="3">
    <source>
        <dbReference type="ARBA" id="ARBA00023125"/>
    </source>
</evidence>
<dbReference type="InterPro" id="IPR010982">
    <property type="entry name" value="Lambda_DNA-bd_dom_sf"/>
</dbReference>
<dbReference type="GO" id="GO:0003677">
    <property type="term" value="F:DNA binding"/>
    <property type="evidence" value="ECO:0007669"/>
    <property type="project" value="UniProtKB-KW"/>
</dbReference>
<keyword evidence="4" id="KW-0804">Transcription</keyword>
<protein>
    <submittedName>
        <fullName evidence="6">DNA-binding protein</fullName>
    </submittedName>
</protein>
<name>A0AA36PMK0_YERMO</name>
<dbReference type="AlphaFoldDB" id="A0AA36PMK0"/>
<feature type="domain" description="Ner winged helix-turn-helix DNA-binding" evidence="5">
    <location>
        <begin position="4"/>
        <end position="73"/>
    </location>
</feature>
<evidence type="ECO:0000256" key="2">
    <source>
        <dbReference type="ARBA" id="ARBA00023015"/>
    </source>
</evidence>
<evidence type="ECO:0000256" key="1">
    <source>
        <dbReference type="ARBA" id="ARBA00006157"/>
    </source>
</evidence>
<dbReference type="InterPro" id="IPR001387">
    <property type="entry name" value="Cro/C1-type_HTH"/>
</dbReference>
<evidence type="ECO:0000259" key="5">
    <source>
        <dbReference type="Pfam" id="PF13693"/>
    </source>
</evidence>
<dbReference type="EMBL" id="CQBM01000001">
    <property type="protein sequence ID" value="CNH39031.1"/>
    <property type="molecule type" value="Genomic_DNA"/>
</dbReference>
<organism evidence="6 7">
    <name type="scientific">Yersinia mollaretii</name>
    <dbReference type="NCBI Taxonomy" id="33060"/>
    <lineage>
        <taxon>Bacteria</taxon>
        <taxon>Pseudomonadati</taxon>
        <taxon>Pseudomonadota</taxon>
        <taxon>Gammaproteobacteria</taxon>
        <taxon>Enterobacterales</taxon>
        <taxon>Yersiniaceae</taxon>
        <taxon>Yersinia</taxon>
    </lineage>
</organism>
<gene>
    <name evidence="6" type="primary">nlp</name>
    <name evidence="6" type="ORF">ERS008502_00312</name>
</gene>
<dbReference type="SUPFAM" id="SSF47413">
    <property type="entry name" value="lambda repressor-like DNA-binding domains"/>
    <property type="match status" value="1"/>
</dbReference>
<comment type="caution">
    <text evidence="6">The sequence shown here is derived from an EMBL/GenBank/DDBJ whole genome shotgun (WGS) entry which is preliminary data.</text>
</comment>
<dbReference type="Gene3D" id="1.10.260.40">
    <property type="entry name" value="lambda repressor-like DNA-binding domains"/>
    <property type="match status" value="1"/>
</dbReference>
<evidence type="ECO:0000313" key="7">
    <source>
        <dbReference type="Proteomes" id="UP000040841"/>
    </source>
</evidence>
<accession>A0AA36PMK0</accession>
<dbReference type="Pfam" id="PF13693">
    <property type="entry name" value="HTH_35"/>
    <property type="match status" value="1"/>
</dbReference>
<reference evidence="6 7" key="1">
    <citation type="submission" date="2015-03" db="EMBL/GenBank/DDBJ databases">
        <authorList>
            <consortium name="Pathogen Informatics"/>
            <person name="Murphy D."/>
        </authorList>
    </citation>
    <scope>NUCLEOTIDE SEQUENCE [LARGE SCALE GENOMIC DNA]</scope>
    <source>
        <strain evidence="6 7">FE82747</strain>
    </source>
</reference>
<keyword evidence="3 6" id="KW-0238">DNA-binding</keyword>
<dbReference type="RefSeq" id="WP_049677834.1">
    <property type="nucleotide sequence ID" value="NZ_CABMMJ010000001.1"/>
</dbReference>
<evidence type="ECO:0000313" key="6">
    <source>
        <dbReference type="EMBL" id="CNH39031.1"/>
    </source>
</evidence>
<dbReference type="InterPro" id="IPR038722">
    <property type="entry name" value="Ner_HTH_dom"/>
</dbReference>
<comment type="similarity">
    <text evidence="1">Belongs to the ner transcriptional regulatory family.</text>
</comment>